<keyword evidence="3" id="KW-1185">Reference proteome</keyword>
<reference evidence="2 3" key="1">
    <citation type="journal article" date="2016" name="Int. J. Syst. Evol. Microbiol.">
        <title>Labrenzia salina sp. nov., isolated from the rhizosphere of the halophyte Arthrocnemum macrostachyum.</title>
        <authorList>
            <person name="Camacho M."/>
            <person name="Redondo-Gomez S."/>
            <person name="Rodriguez-Llorente I."/>
            <person name="Rohde M."/>
            <person name="Sproer C."/>
            <person name="Schumann P."/>
            <person name="Klenk H.P."/>
            <person name="Montero-Calasanz M.D.C."/>
        </authorList>
    </citation>
    <scope>NUCLEOTIDE SEQUENCE [LARGE SCALE GENOMIC DNA]</scope>
    <source>
        <strain evidence="2 3">DSM 29163</strain>
    </source>
</reference>
<proteinExistence type="predicted"/>
<name>A0ABT3R0H4_9HYPH</name>
<dbReference type="Proteomes" id="UP001300261">
    <property type="component" value="Unassembled WGS sequence"/>
</dbReference>
<gene>
    <name evidence="2" type="ORF">ON753_09365</name>
</gene>
<dbReference type="EMBL" id="JAPEVI010000003">
    <property type="protein sequence ID" value="MCX2722591.1"/>
    <property type="molecule type" value="Genomic_DNA"/>
</dbReference>
<evidence type="ECO:0000256" key="1">
    <source>
        <dbReference type="SAM" id="MobiDB-lite"/>
    </source>
</evidence>
<comment type="caution">
    <text evidence="2">The sequence shown here is derived from an EMBL/GenBank/DDBJ whole genome shotgun (WGS) entry which is preliminary data.</text>
</comment>
<feature type="region of interest" description="Disordered" evidence="1">
    <location>
        <begin position="10"/>
        <end position="31"/>
    </location>
</feature>
<evidence type="ECO:0000313" key="2">
    <source>
        <dbReference type="EMBL" id="MCX2722591.1"/>
    </source>
</evidence>
<evidence type="ECO:0000313" key="3">
    <source>
        <dbReference type="Proteomes" id="UP001300261"/>
    </source>
</evidence>
<sequence length="114" mass="12282">MALAVVQHKRQQGATGLVHGPGCPEPSVRPHSPIQIGDAKRIAPPAAHRAERFLTETADLVTALGTLKTDLETCLAIRPHDKTEILRLVENIKKNAMNLHGQAVTACQAIKDGR</sequence>
<accession>A0ABT3R0H4</accession>
<protein>
    <submittedName>
        <fullName evidence="2">Uncharacterized protein</fullName>
    </submittedName>
</protein>
<organism evidence="2 3">
    <name type="scientific">Roseibium salinum</name>
    <dbReference type="NCBI Taxonomy" id="1604349"/>
    <lineage>
        <taxon>Bacteria</taxon>
        <taxon>Pseudomonadati</taxon>
        <taxon>Pseudomonadota</taxon>
        <taxon>Alphaproteobacteria</taxon>
        <taxon>Hyphomicrobiales</taxon>
        <taxon>Stappiaceae</taxon>
        <taxon>Roseibium</taxon>
    </lineage>
</organism>
<dbReference type="RefSeq" id="WP_265962259.1">
    <property type="nucleotide sequence ID" value="NZ_JAPEVI010000003.1"/>
</dbReference>